<proteinExistence type="inferred from homology"/>
<evidence type="ECO:0000256" key="8">
    <source>
        <dbReference type="NCBIfam" id="TIGR02209"/>
    </source>
</evidence>
<dbReference type="Pfam" id="PF04977">
    <property type="entry name" value="DivIC"/>
    <property type="match status" value="1"/>
</dbReference>
<feature type="compositionally biased region" description="Low complexity" evidence="9">
    <location>
        <begin position="29"/>
        <end position="39"/>
    </location>
</feature>
<evidence type="ECO:0000256" key="4">
    <source>
        <dbReference type="ARBA" id="ARBA00022989"/>
    </source>
</evidence>
<keyword evidence="5 7" id="KW-0472">Membrane</keyword>
<evidence type="ECO:0000256" key="1">
    <source>
        <dbReference type="ARBA" id="ARBA00022475"/>
    </source>
</evidence>
<evidence type="ECO:0000256" key="7">
    <source>
        <dbReference type="HAMAP-Rule" id="MF_00910"/>
    </source>
</evidence>
<protein>
    <recommendedName>
        <fullName evidence="7 8">Cell division protein FtsL</fullName>
    </recommendedName>
</protein>
<evidence type="ECO:0000256" key="5">
    <source>
        <dbReference type="ARBA" id="ARBA00023136"/>
    </source>
</evidence>
<dbReference type="PATRIC" id="fig|1423715.3.peg.835"/>
<comment type="function">
    <text evidence="7">Essential cell division protein.</text>
</comment>
<comment type="subcellular location">
    <subcellularLocation>
        <location evidence="7">Cell membrane</location>
        <topology evidence="7">Single-pass type II membrane protein</topology>
    </subcellularLocation>
    <text evidence="7">Localizes to the division septum where it forms a ring structure.</text>
</comment>
<evidence type="ECO:0000256" key="2">
    <source>
        <dbReference type="ARBA" id="ARBA00022618"/>
    </source>
</evidence>
<evidence type="ECO:0000256" key="6">
    <source>
        <dbReference type="ARBA" id="ARBA00023306"/>
    </source>
</evidence>
<feature type="region of interest" description="Disordered" evidence="9">
    <location>
        <begin position="1"/>
        <end position="45"/>
    </location>
</feature>
<evidence type="ECO:0000256" key="3">
    <source>
        <dbReference type="ARBA" id="ARBA00022692"/>
    </source>
</evidence>
<dbReference type="HAMAP" id="MF_00910">
    <property type="entry name" value="FtsL"/>
    <property type="match status" value="1"/>
</dbReference>
<reference evidence="10 11" key="1">
    <citation type="journal article" date="2015" name="Genome Announc.">
        <title>Expanding the biotechnology potential of lactobacilli through comparative genomics of 213 strains and associated genera.</title>
        <authorList>
            <person name="Sun Z."/>
            <person name="Harris H.M."/>
            <person name="McCann A."/>
            <person name="Guo C."/>
            <person name="Argimon S."/>
            <person name="Zhang W."/>
            <person name="Yang X."/>
            <person name="Jeffery I.B."/>
            <person name="Cooney J.C."/>
            <person name="Kagawa T.F."/>
            <person name="Liu W."/>
            <person name="Song Y."/>
            <person name="Salvetti E."/>
            <person name="Wrobel A."/>
            <person name="Rasinkangas P."/>
            <person name="Parkhill J."/>
            <person name="Rea M.C."/>
            <person name="O'Sullivan O."/>
            <person name="Ritari J."/>
            <person name="Douillard F.P."/>
            <person name="Paul Ross R."/>
            <person name="Yang R."/>
            <person name="Briner A.E."/>
            <person name="Felis G.E."/>
            <person name="de Vos W.M."/>
            <person name="Barrangou R."/>
            <person name="Klaenhammer T.R."/>
            <person name="Caufield P.W."/>
            <person name="Cui Y."/>
            <person name="Zhang H."/>
            <person name="O'Toole P.W."/>
        </authorList>
    </citation>
    <scope>NUCLEOTIDE SEQUENCE [LARGE SCALE GENOMIC DNA]</scope>
    <source>
        <strain evidence="10 11">DSM 19394</strain>
    </source>
</reference>
<evidence type="ECO:0000256" key="9">
    <source>
        <dbReference type="SAM" id="MobiDB-lite"/>
    </source>
</evidence>
<comment type="caution">
    <text evidence="10">The sequence shown here is derived from an EMBL/GenBank/DDBJ whole genome shotgun (WGS) entry which is preliminary data.</text>
</comment>
<dbReference type="GO" id="GO:0005886">
    <property type="term" value="C:plasma membrane"/>
    <property type="evidence" value="ECO:0007669"/>
    <property type="project" value="UniProtKB-SubCell"/>
</dbReference>
<keyword evidence="11" id="KW-1185">Reference proteome</keyword>
<dbReference type="EMBL" id="AZDV01000026">
    <property type="protein sequence ID" value="KRK94831.1"/>
    <property type="molecule type" value="Genomic_DNA"/>
</dbReference>
<feature type="transmembrane region" description="Helical" evidence="7">
    <location>
        <begin position="53"/>
        <end position="74"/>
    </location>
</feature>
<name>A0A0R1LGK7_9LACO</name>
<comment type="similarity">
    <text evidence="7">Belongs to the FtsL family.</text>
</comment>
<dbReference type="InterPro" id="IPR007060">
    <property type="entry name" value="FtsL/DivIC"/>
</dbReference>
<keyword evidence="6 7" id="KW-0131">Cell cycle</keyword>
<organism evidence="10 11">
    <name type="scientific">Levilactobacillus acidifarinae DSM 19394 = JCM 15949</name>
    <dbReference type="NCBI Taxonomy" id="1423715"/>
    <lineage>
        <taxon>Bacteria</taxon>
        <taxon>Bacillati</taxon>
        <taxon>Bacillota</taxon>
        <taxon>Bacilli</taxon>
        <taxon>Lactobacillales</taxon>
        <taxon>Lactobacillaceae</taxon>
        <taxon>Levilactobacillus</taxon>
    </lineage>
</organism>
<gene>
    <name evidence="7" type="primary">ftsL</name>
    <name evidence="10" type="ORF">FD25_GL000807</name>
</gene>
<keyword evidence="2 7" id="KW-0132">Cell division</keyword>
<dbReference type="InterPro" id="IPR011922">
    <property type="entry name" value="Cell_div_FtsL"/>
</dbReference>
<accession>A0A0R1LGK7</accession>
<keyword evidence="4 7" id="KW-1133">Transmembrane helix</keyword>
<keyword evidence="3 7" id="KW-0812">Transmembrane</keyword>
<evidence type="ECO:0000313" key="10">
    <source>
        <dbReference type="EMBL" id="KRK94831.1"/>
    </source>
</evidence>
<dbReference type="Proteomes" id="UP000051955">
    <property type="component" value="Unassembled WGS sequence"/>
</dbReference>
<dbReference type="STRING" id="1423715.FD25_GL000807"/>
<dbReference type="GO" id="GO:0032153">
    <property type="term" value="C:cell division site"/>
    <property type="evidence" value="ECO:0007669"/>
    <property type="project" value="UniProtKB-UniRule"/>
</dbReference>
<evidence type="ECO:0000313" key="11">
    <source>
        <dbReference type="Proteomes" id="UP000051955"/>
    </source>
</evidence>
<dbReference type="AlphaFoldDB" id="A0A0R1LGK7"/>
<dbReference type="GO" id="GO:0043093">
    <property type="term" value="P:FtsZ-dependent cytokinesis"/>
    <property type="evidence" value="ECO:0007669"/>
    <property type="project" value="UniProtKB-UniRule"/>
</dbReference>
<dbReference type="NCBIfam" id="TIGR02209">
    <property type="entry name" value="ftsL_broad"/>
    <property type="match status" value="1"/>
</dbReference>
<dbReference type="OrthoDB" id="2325224at2"/>
<dbReference type="RefSeq" id="WP_057804131.1">
    <property type="nucleotide sequence ID" value="NZ_AZDV01000026.1"/>
</dbReference>
<keyword evidence="1 7" id="KW-1003">Cell membrane</keyword>
<sequence>MAQNNLAEALPLTPEPQQRPNIEHPQPRVRPQGQPQGQPRRQKLPVSKFEKCLVTACGLVLAVLMVCVVSAKIAMSNAQRDLQTVNQTTATYQNRNTNAQQEINELQSRSRLDKIAQKQGLSLENARIRTVNK</sequence>